<evidence type="ECO:0000313" key="2">
    <source>
        <dbReference type="EMBL" id="BDV36607.1"/>
    </source>
</evidence>
<geneLocation type="plasmid" evidence="2 3">
    <name>pSS37A-Re-3</name>
</geneLocation>
<keyword evidence="2" id="KW-0614">Plasmid</keyword>
<accession>A0ABM8EEX6</accession>
<proteinExistence type="predicted"/>
<keyword evidence="3" id="KW-1185">Reference proteome</keyword>
<organism evidence="2 3">
    <name type="scientific">Methylocystis iwaonis</name>
    <dbReference type="NCBI Taxonomy" id="2885079"/>
    <lineage>
        <taxon>Bacteria</taxon>
        <taxon>Pseudomonadati</taxon>
        <taxon>Pseudomonadota</taxon>
        <taxon>Alphaproteobacteria</taxon>
        <taxon>Hyphomicrobiales</taxon>
        <taxon>Methylocystaceae</taxon>
        <taxon>Methylocystis</taxon>
    </lineage>
</organism>
<reference evidence="2 3" key="1">
    <citation type="journal article" date="2023" name="Int. J. Syst. Evol. Microbiol.">
        <title>Methylocystis iwaonis sp. nov., a type II methane-oxidizing bacterium from surface soil of a rice paddy field in Japan, and emended description of the genus Methylocystis (ex Whittenbury et al. 1970) Bowman et al. 1993.</title>
        <authorList>
            <person name="Kaise H."/>
            <person name="Sawadogo J.B."/>
            <person name="Alam M.S."/>
            <person name="Ueno C."/>
            <person name="Dianou D."/>
            <person name="Shinjo R."/>
            <person name="Asakawa S."/>
        </authorList>
    </citation>
    <scope>NUCLEOTIDE SEQUENCE [LARGE SCALE GENOMIC DNA]</scope>
    <source>
        <strain evidence="2 3">SS37A-Re</strain>
    </source>
</reference>
<protein>
    <submittedName>
        <fullName evidence="2">Uncharacterized protein</fullName>
    </submittedName>
</protein>
<evidence type="ECO:0000313" key="3">
    <source>
        <dbReference type="Proteomes" id="UP001317629"/>
    </source>
</evidence>
<feature type="region of interest" description="Disordered" evidence="1">
    <location>
        <begin position="45"/>
        <end position="67"/>
    </location>
</feature>
<dbReference type="Proteomes" id="UP001317629">
    <property type="component" value="Plasmid pSS37A-Re-3"/>
</dbReference>
<dbReference type="EMBL" id="AP027145">
    <property type="protein sequence ID" value="BDV36607.1"/>
    <property type="molecule type" value="Genomic_DNA"/>
</dbReference>
<gene>
    <name evidence="2" type="ORF">SS37A_41370</name>
</gene>
<sequence length="67" mass="6752">MTTKVANGDGFVSAAPLEIQAGPFDPAGDGLANGVDLHPSAVLPEDLDTGAIDSPTKDLRGPPLARL</sequence>
<evidence type="ECO:0000256" key="1">
    <source>
        <dbReference type="SAM" id="MobiDB-lite"/>
    </source>
</evidence>
<name>A0ABM8EEX6_9HYPH</name>